<evidence type="ECO:0000259" key="11">
    <source>
        <dbReference type="Pfam" id="PF04290"/>
    </source>
</evidence>
<evidence type="ECO:0000256" key="3">
    <source>
        <dbReference type="ARBA" id="ARBA00022475"/>
    </source>
</evidence>
<evidence type="ECO:0000256" key="1">
    <source>
        <dbReference type="ARBA" id="ARBA00004429"/>
    </source>
</evidence>
<feature type="transmembrane region" description="Helical" evidence="10">
    <location>
        <begin position="47"/>
        <end position="65"/>
    </location>
</feature>
<keyword evidence="3" id="KW-1003">Cell membrane</keyword>
<proteinExistence type="inferred from homology"/>
<accession>A0A3S9PW16</accession>
<feature type="region of interest" description="Disordered" evidence="9">
    <location>
        <begin position="166"/>
        <end position="200"/>
    </location>
</feature>
<dbReference type="GO" id="GO:0022857">
    <property type="term" value="F:transmembrane transporter activity"/>
    <property type="evidence" value="ECO:0007669"/>
    <property type="project" value="TreeGrafter"/>
</dbReference>
<evidence type="ECO:0000313" key="12">
    <source>
        <dbReference type="EMBL" id="AZQ76556.1"/>
    </source>
</evidence>
<dbReference type="GO" id="GO:0005886">
    <property type="term" value="C:plasma membrane"/>
    <property type="evidence" value="ECO:0007669"/>
    <property type="project" value="UniProtKB-SubCell"/>
</dbReference>
<feature type="transmembrane region" description="Helical" evidence="10">
    <location>
        <begin position="86"/>
        <end position="108"/>
    </location>
</feature>
<evidence type="ECO:0000256" key="8">
    <source>
        <dbReference type="ARBA" id="ARBA00038436"/>
    </source>
</evidence>
<reference evidence="12 13" key="1">
    <citation type="submission" date="2018-12" db="EMBL/GenBank/DDBJ databases">
        <title>Complete genome sequence of Flaviflexus sp. H23T48.</title>
        <authorList>
            <person name="Bae J.-W."/>
            <person name="Lee J.-Y."/>
        </authorList>
    </citation>
    <scope>NUCLEOTIDE SEQUENCE [LARGE SCALE GENOMIC DNA]</scope>
    <source>
        <strain evidence="12 13">H23T48</strain>
    </source>
</reference>
<dbReference type="Pfam" id="PF04290">
    <property type="entry name" value="DctQ"/>
    <property type="match status" value="1"/>
</dbReference>
<feature type="transmembrane region" description="Helical" evidence="10">
    <location>
        <begin position="128"/>
        <end position="149"/>
    </location>
</feature>
<keyword evidence="13" id="KW-1185">Reference proteome</keyword>
<dbReference type="KEGG" id="flh:EJ997_03535"/>
<dbReference type="InterPro" id="IPR055348">
    <property type="entry name" value="DctQ"/>
</dbReference>
<dbReference type="GO" id="GO:0015740">
    <property type="term" value="P:C4-dicarboxylate transport"/>
    <property type="evidence" value="ECO:0007669"/>
    <property type="project" value="TreeGrafter"/>
</dbReference>
<evidence type="ECO:0000256" key="6">
    <source>
        <dbReference type="ARBA" id="ARBA00022989"/>
    </source>
</evidence>
<dbReference type="PANTHER" id="PTHR35011:SF2">
    <property type="entry name" value="2,3-DIKETO-L-GULONATE TRAP TRANSPORTER SMALL PERMEASE PROTEIN YIAM"/>
    <property type="match status" value="1"/>
</dbReference>
<dbReference type="AlphaFoldDB" id="A0A3S9PW16"/>
<evidence type="ECO:0000256" key="10">
    <source>
        <dbReference type="SAM" id="Phobius"/>
    </source>
</evidence>
<dbReference type="OrthoDB" id="2085311at2"/>
<dbReference type="InterPro" id="IPR007387">
    <property type="entry name" value="TRAP_DctQ"/>
</dbReference>
<comment type="subcellular location">
    <subcellularLocation>
        <location evidence="1">Cell inner membrane</location>
        <topology evidence="1">Multi-pass membrane protein</topology>
    </subcellularLocation>
</comment>
<keyword evidence="6 10" id="KW-1133">Transmembrane helix</keyword>
<evidence type="ECO:0000256" key="4">
    <source>
        <dbReference type="ARBA" id="ARBA00022519"/>
    </source>
</evidence>
<sequence length="200" mass="22164">MALLKKTLDRILYVIVTILFAALVVIVVWQVFSRQVLNDPSTWTEEGARITFVWLGLFAAALVFGERGHVAVEFLVRKLPDNSERAVATFVQVVILAFAVIVFIYGGYRASQNAWNQELSALPFTMGQMYLALPISGVLIAFYSIYYIIGMALKLEEAYGDHSDEDVEVALDPETAEAARAESELVDPVTPRSPDTSKEA</sequence>
<dbReference type="RefSeq" id="WP_126703364.1">
    <property type="nucleotide sequence ID" value="NZ_CP034593.1"/>
</dbReference>
<dbReference type="Proteomes" id="UP000280344">
    <property type="component" value="Chromosome"/>
</dbReference>
<dbReference type="PANTHER" id="PTHR35011">
    <property type="entry name" value="2,3-DIKETO-L-GULONATE TRAP TRANSPORTER SMALL PERMEASE PROTEIN YIAM"/>
    <property type="match status" value="1"/>
</dbReference>
<evidence type="ECO:0000313" key="13">
    <source>
        <dbReference type="Proteomes" id="UP000280344"/>
    </source>
</evidence>
<feature type="transmembrane region" description="Helical" evidence="10">
    <location>
        <begin position="12"/>
        <end position="32"/>
    </location>
</feature>
<gene>
    <name evidence="12" type="ORF">EJ997_03535</name>
</gene>
<protein>
    <submittedName>
        <fullName evidence="12">TRAP transporter small permease</fullName>
    </submittedName>
</protein>
<feature type="domain" description="Tripartite ATP-independent periplasmic transporters DctQ component" evidence="11">
    <location>
        <begin position="23"/>
        <end position="149"/>
    </location>
</feature>
<keyword evidence="2" id="KW-0813">Transport</keyword>
<name>A0A3S9PW16_9ACTO</name>
<evidence type="ECO:0000256" key="7">
    <source>
        <dbReference type="ARBA" id="ARBA00023136"/>
    </source>
</evidence>
<evidence type="ECO:0000256" key="2">
    <source>
        <dbReference type="ARBA" id="ARBA00022448"/>
    </source>
</evidence>
<keyword evidence="4" id="KW-0997">Cell inner membrane</keyword>
<keyword evidence="7 10" id="KW-0472">Membrane</keyword>
<organism evidence="12 13">
    <name type="scientific">Flaviflexus ciconiae</name>
    <dbReference type="NCBI Taxonomy" id="2496867"/>
    <lineage>
        <taxon>Bacteria</taxon>
        <taxon>Bacillati</taxon>
        <taxon>Actinomycetota</taxon>
        <taxon>Actinomycetes</taxon>
        <taxon>Actinomycetales</taxon>
        <taxon>Actinomycetaceae</taxon>
        <taxon>Flaviflexus</taxon>
    </lineage>
</organism>
<dbReference type="EMBL" id="CP034593">
    <property type="protein sequence ID" value="AZQ76556.1"/>
    <property type="molecule type" value="Genomic_DNA"/>
</dbReference>
<evidence type="ECO:0000256" key="9">
    <source>
        <dbReference type="SAM" id="MobiDB-lite"/>
    </source>
</evidence>
<evidence type="ECO:0000256" key="5">
    <source>
        <dbReference type="ARBA" id="ARBA00022692"/>
    </source>
</evidence>
<feature type="compositionally biased region" description="Acidic residues" evidence="9">
    <location>
        <begin position="166"/>
        <end position="175"/>
    </location>
</feature>
<comment type="similarity">
    <text evidence="8">Belongs to the TRAP transporter small permease family.</text>
</comment>
<keyword evidence="5 10" id="KW-0812">Transmembrane</keyword>